<reference evidence="1" key="1">
    <citation type="submission" date="2023-02" db="EMBL/GenBank/DDBJ databases">
        <title>Genome of toxic invasive species Heracleum sosnowskyi carries increased number of genes despite the absence of recent whole-genome duplications.</title>
        <authorList>
            <person name="Schelkunov M."/>
            <person name="Shtratnikova V."/>
            <person name="Makarenko M."/>
            <person name="Klepikova A."/>
            <person name="Omelchenko D."/>
            <person name="Novikova G."/>
            <person name="Obukhova E."/>
            <person name="Bogdanov V."/>
            <person name="Penin A."/>
            <person name="Logacheva M."/>
        </authorList>
    </citation>
    <scope>NUCLEOTIDE SEQUENCE</scope>
    <source>
        <strain evidence="1">Hsosn_3</strain>
        <tissue evidence="1">Leaf</tissue>
    </source>
</reference>
<reference evidence="1" key="2">
    <citation type="submission" date="2023-05" db="EMBL/GenBank/DDBJ databases">
        <authorList>
            <person name="Schelkunov M.I."/>
        </authorList>
    </citation>
    <scope>NUCLEOTIDE SEQUENCE</scope>
    <source>
        <strain evidence="1">Hsosn_3</strain>
        <tissue evidence="1">Leaf</tissue>
    </source>
</reference>
<protein>
    <recommendedName>
        <fullName evidence="3">RNase H type-1 domain-containing protein</fullName>
    </recommendedName>
</protein>
<keyword evidence="2" id="KW-1185">Reference proteome</keyword>
<organism evidence="1 2">
    <name type="scientific">Heracleum sosnowskyi</name>
    <dbReference type="NCBI Taxonomy" id="360622"/>
    <lineage>
        <taxon>Eukaryota</taxon>
        <taxon>Viridiplantae</taxon>
        <taxon>Streptophyta</taxon>
        <taxon>Embryophyta</taxon>
        <taxon>Tracheophyta</taxon>
        <taxon>Spermatophyta</taxon>
        <taxon>Magnoliopsida</taxon>
        <taxon>eudicotyledons</taxon>
        <taxon>Gunneridae</taxon>
        <taxon>Pentapetalae</taxon>
        <taxon>asterids</taxon>
        <taxon>campanulids</taxon>
        <taxon>Apiales</taxon>
        <taxon>Apiaceae</taxon>
        <taxon>Apioideae</taxon>
        <taxon>apioid superclade</taxon>
        <taxon>Tordylieae</taxon>
        <taxon>Tordyliinae</taxon>
        <taxon>Heracleum</taxon>
    </lineage>
</organism>
<evidence type="ECO:0008006" key="3">
    <source>
        <dbReference type="Google" id="ProtNLM"/>
    </source>
</evidence>
<proteinExistence type="predicted"/>
<comment type="caution">
    <text evidence="1">The sequence shown here is derived from an EMBL/GenBank/DDBJ whole genome shotgun (WGS) entry which is preliminary data.</text>
</comment>
<dbReference type="Proteomes" id="UP001237642">
    <property type="component" value="Unassembled WGS sequence"/>
</dbReference>
<accession>A0AAD8I760</accession>
<gene>
    <name evidence="1" type="ORF">POM88_025519</name>
</gene>
<evidence type="ECO:0000313" key="2">
    <source>
        <dbReference type="Proteomes" id="UP001237642"/>
    </source>
</evidence>
<name>A0AAD8I760_9APIA</name>
<sequence>MRNSEGKFLKLSTGVLPSSSSIENKLNAIHRGLITAYEDKYKDVILETDNLDAFEILRNFPHGVPDDLAFVTQQIFICLNDPRGDKCNHLYTLKHPVGAVEELLNVDLGFGHIDPQFHAIEVLNDEEDPVDFGPAIIPGEGMMHNSYTYHEIFFAIESEEGPVVVPAYEVSMEDFILGQGFSVNGVVV</sequence>
<dbReference type="EMBL" id="JAUIZM010000006">
    <property type="protein sequence ID" value="KAK1378775.1"/>
    <property type="molecule type" value="Genomic_DNA"/>
</dbReference>
<evidence type="ECO:0000313" key="1">
    <source>
        <dbReference type="EMBL" id="KAK1378775.1"/>
    </source>
</evidence>
<dbReference type="AlphaFoldDB" id="A0AAD8I760"/>